<dbReference type="Gene3D" id="3.40.50.1110">
    <property type="entry name" value="SGNH hydrolase"/>
    <property type="match status" value="1"/>
</dbReference>
<dbReference type="STRING" id="915059.NH26_24025"/>
<dbReference type="GO" id="GO:0005975">
    <property type="term" value="P:carbohydrate metabolic process"/>
    <property type="evidence" value="ECO:0007669"/>
    <property type="project" value="TreeGrafter"/>
</dbReference>
<dbReference type="EMBL" id="JRYR02000002">
    <property type="protein sequence ID" value="OHX64642.1"/>
    <property type="molecule type" value="Genomic_DNA"/>
</dbReference>
<dbReference type="InterPro" id="IPR005181">
    <property type="entry name" value="SASA"/>
</dbReference>
<dbReference type="Pfam" id="PF03629">
    <property type="entry name" value="SASA"/>
    <property type="match status" value="1"/>
</dbReference>
<keyword evidence="1" id="KW-0378">Hydrolase</keyword>
<evidence type="ECO:0000256" key="1">
    <source>
        <dbReference type="ARBA" id="ARBA00022801"/>
    </source>
</evidence>
<dbReference type="PANTHER" id="PTHR22901">
    <property type="entry name" value="SIALATE O-ACETYLESTERASE"/>
    <property type="match status" value="1"/>
</dbReference>
<keyword evidence="5" id="KW-1185">Reference proteome</keyword>
<evidence type="ECO:0000313" key="5">
    <source>
        <dbReference type="Proteomes" id="UP000179797"/>
    </source>
</evidence>
<dbReference type="SUPFAM" id="SSF52266">
    <property type="entry name" value="SGNH hydrolase"/>
    <property type="match status" value="1"/>
</dbReference>
<dbReference type="InterPro" id="IPR036514">
    <property type="entry name" value="SGNH_hydro_sf"/>
</dbReference>
<protein>
    <recommendedName>
        <fullName evidence="3">Sialate O-acetylesterase domain-containing protein</fullName>
    </recommendedName>
</protein>
<accession>A0A1S1YUF0</accession>
<gene>
    <name evidence="4" type="ORF">NH26_24025</name>
</gene>
<evidence type="ECO:0000259" key="3">
    <source>
        <dbReference type="Pfam" id="PF03629"/>
    </source>
</evidence>
<comment type="caution">
    <text evidence="4">The sequence shown here is derived from an EMBL/GenBank/DDBJ whole genome shotgun (WGS) entry which is preliminary data.</text>
</comment>
<keyword evidence="2" id="KW-0732">Signal</keyword>
<dbReference type="Proteomes" id="UP000179797">
    <property type="component" value="Unassembled WGS sequence"/>
</dbReference>
<dbReference type="InterPro" id="IPR039329">
    <property type="entry name" value="SIAE"/>
</dbReference>
<dbReference type="PANTHER" id="PTHR22901:SF0">
    <property type="entry name" value="SIALATE O-ACETYLESTERASE"/>
    <property type="match status" value="1"/>
</dbReference>
<feature type="chain" id="PRO_5010160510" description="Sialate O-acetylesterase domain-containing protein" evidence="2">
    <location>
        <begin position="21"/>
        <end position="480"/>
    </location>
</feature>
<name>A0A1S1YUF0_FLAPC</name>
<sequence>MRHFYSCVFMLLFCSLNALAQLKVAPIFANNMVLQQKEENYIWGEAKAKESITLSTSWLEEEIKVKADKNGRWKVAFSVPQADLKSHTITIKGKETITLQNVLFGEVWLCSGQSNMQMSLGGNYNQPIKGGNEAIANSTNKYIRHCTIKREKSTVEQSNCKAKWEESNPNTSPNFTAAGYFFAQQMYQTLGVPIGLVNATWGGTRIEAWMDKEILSTQYPSVELPETEAKDLSHNTPTILYNTMIHPIVGLKIKGVLWYQGESNIKLNPIEYYDIFPSMITRWRELWQQGDFPFYYVQIASFNYPKELPAYLIRDAQLQTLKKVENVGMATITDVGEKWNIHPMYKKEVGERLAYLALNKTYGFHNIQCTGPIYKSYEVVDNKIVIEFDNVPRGLTSFGVPIQEMYIAGQDSVFVPAQTRFTRNRQLEVFHKDIKKPLAVRYCWNNAFVGNLFCIGGIPASPFRTDNWKENNKKNETPQK</sequence>
<evidence type="ECO:0000313" key="4">
    <source>
        <dbReference type="EMBL" id="OHX64642.1"/>
    </source>
</evidence>
<dbReference type="AlphaFoldDB" id="A0A1S1YUF0"/>
<reference evidence="4 5" key="1">
    <citation type="journal article" date="2012" name="Int. J. Syst. Evol. Microbiol.">
        <title>Flammeovirga pacifica sp. nov., isolated from deep-sea sediment.</title>
        <authorList>
            <person name="Xu H."/>
            <person name="Fu Y."/>
            <person name="Yang N."/>
            <person name="Ding Z."/>
            <person name="Lai Q."/>
            <person name="Zeng R."/>
        </authorList>
    </citation>
    <scope>NUCLEOTIDE SEQUENCE [LARGE SCALE GENOMIC DNA]</scope>
    <source>
        <strain evidence="5">DSM 24597 / LMG 26175 / WPAGA1</strain>
    </source>
</reference>
<feature type="domain" description="Sialate O-acetylesterase" evidence="3">
    <location>
        <begin position="106"/>
        <end position="355"/>
    </location>
</feature>
<dbReference type="GO" id="GO:0001681">
    <property type="term" value="F:sialate O-acetylesterase activity"/>
    <property type="evidence" value="ECO:0007669"/>
    <property type="project" value="InterPro"/>
</dbReference>
<evidence type="ECO:0000256" key="2">
    <source>
        <dbReference type="SAM" id="SignalP"/>
    </source>
</evidence>
<proteinExistence type="predicted"/>
<organism evidence="4 5">
    <name type="scientific">Flammeovirga pacifica</name>
    <dbReference type="NCBI Taxonomy" id="915059"/>
    <lineage>
        <taxon>Bacteria</taxon>
        <taxon>Pseudomonadati</taxon>
        <taxon>Bacteroidota</taxon>
        <taxon>Cytophagia</taxon>
        <taxon>Cytophagales</taxon>
        <taxon>Flammeovirgaceae</taxon>
        <taxon>Flammeovirga</taxon>
    </lineage>
</organism>
<feature type="signal peptide" evidence="2">
    <location>
        <begin position="1"/>
        <end position="20"/>
    </location>
</feature>
<dbReference type="OrthoDB" id="9816001at2"/>